<protein>
    <recommendedName>
        <fullName evidence="2">Dephospho-CoA kinase</fullName>
    </recommendedName>
</protein>
<evidence type="ECO:0000313" key="1">
    <source>
        <dbReference type="EMBL" id="SVB40248.1"/>
    </source>
</evidence>
<evidence type="ECO:0008006" key="2">
    <source>
        <dbReference type="Google" id="ProtNLM"/>
    </source>
</evidence>
<organism evidence="1">
    <name type="scientific">marine metagenome</name>
    <dbReference type="NCBI Taxonomy" id="408172"/>
    <lineage>
        <taxon>unclassified sequences</taxon>
        <taxon>metagenomes</taxon>
        <taxon>ecological metagenomes</taxon>
    </lineage>
</organism>
<dbReference type="EMBL" id="UINC01040412">
    <property type="protein sequence ID" value="SVB40248.1"/>
    <property type="molecule type" value="Genomic_DNA"/>
</dbReference>
<dbReference type="PANTHER" id="PTHR41930">
    <property type="entry name" value="UPF0200 PROTEIN MJ1399"/>
    <property type="match status" value="1"/>
</dbReference>
<sequence length="191" mass="20612">MSEMQSALSMPGRVIVLCGPPGSGKGVVAGRAAVRGLTVLSLGDVVRAETADRGLPETTENVGQTALSMREEQGETIVVDRLMPSLSEARESSDVLIDGMRQTEELERLREHIGDVTIVALTASAQARAGWLAERGRGEDGGGEEFAVREEREWNWGLEHLMSQAHAIILNEGSVEELGERTDMILETLGF</sequence>
<dbReference type="Gene3D" id="3.40.50.300">
    <property type="entry name" value="P-loop containing nucleotide triphosphate hydrolases"/>
    <property type="match status" value="1"/>
</dbReference>
<accession>A0A382DPE5</accession>
<dbReference type="Pfam" id="PF13207">
    <property type="entry name" value="AAA_17"/>
    <property type="match status" value="1"/>
</dbReference>
<dbReference type="PANTHER" id="PTHR41930:SF1">
    <property type="entry name" value="DEPHOSPHO-COA KINASE"/>
    <property type="match status" value="1"/>
</dbReference>
<reference evidence="1" key="1">
    <citation type="submission" date="2018-05" db="EMBL/GenBank/DDBJ databases">
        <authorList>
            <person name="Lanie J.A."/>
            <person name="Ng W.-L."/>
            <person name="Kazmierczak K.M."/>
            <person name="Andrzejewski T.M."/>
            <person name="Davidsen T.M."/>
            <person name="Wayne K.J."/>
            <person name="Tettelin H."/>
            <person name="Glass J.I."/>
            <person name="Rusch D."/>
            <person name="Podicherti R."/>
            <person name="Tsui H.-C.T."/>
            <person name="Winkler M.E."/>
        </authorList>
    </citation>
    <scope>NUCLEOTIDE SEQUENCE</scope>
</reference>
<proteinExistence type="predicted"/>
<dbReference type="InterPro" id="IPR027417">
    <property type="entry name" value="P-loop_NTPase"/>
</dbReference>
<name>A0A382DPE5_9ZZZZ</name>
<gene>
    <name evidence="1" type="ORF">METZ01_LOCUS193102</name>
</gene>
<dbReference type="AlphaFoldDB" id="A0A382DPE5"/>
<dbReference type="SUPFAM" id="SSF52540">
    <property type="entry name" value="P-loop containing nucleoside triphosphate hydrolases"/>
    <property type="match status" value="1"/>
</dbReference>